<feature type="region of interest" description="Disordered" evidence="1">
    <location>
        <begin position="454"/>
        <end position="514"/>
    </location>
</feature>
<feature type="region of interest" description="Disordered" evidence="1">
    <location>
        <begin position="543"/>
        <end position="642"/>
    </location>
</feature>
<reference evidence="2" key="1">
    <citation type="submission" date="2009-11" db="EMBL/GenBank/DDBJ databases">
        <authorList>
            <consortium name="The Broad Institute Genome Sequencing Platform"/>
            <person name="Ward D."/>
            <person name="Feldgarden M."/>
            <person name="Earl A."/>
            <person name="Young S.K."/>
            <person name="Zeng Q."/>
            <person name="Koehrsen M."/>
            <person name="Alvarado L."/>
            <person name="Berlin A."/>
            <person name="Bochicchio J."/>
            <person name="Borenstein D."/>
            <person name="Chapman S.B."/>
            <person name="Chen Z."/>
            <person name="Engels R."/>
            <person name="Freedman E."/>
            <person name="Gellesch M."/>
            <person name="Goldberg J."/>
            <person name="Griggs A."/>
            <person name="Gujja S."/>
            <person name="Heilman E."/>
            <person name="Heiman D."/>
            <person name="Hepburn T."/>
            <person name="Howarth C."/>
            <person name="Jen D."/>
            <person name="Larson L."/>
            <person name="Lewis B."/>
            <person name="Mehta T."/>
            <person name="Park D."/>
            <person name="Pearson M."/>
            <person name="Roberts A."/>
            <person name="Saif S."/>
            <person name="Shea T."/>
            <person name="Shenoy N."/>
            <person name="Sisk P."/>
            <person name="Stolte C."/>
            <person name="Sykes S."/>
            <person name="Thomson T."/>
            <person name="Walk T."/>
            <person name="White J."/>
            <person name="Yandava C."/>
            <person name="Izard J."/>
            <person name="Baranova O.V."/>
            <person name="Blanton J.M."/>
            <person name="Tanner A.C."/>
            <person name="Dewhirst F.E."/>
            <person name="Haas B."/>
            <person name="Nusbaum C."/>
            <person name="Birren B."/>
        </authorList>
    </citation>
    <scope>NUCLEOTIDE SEQUENCE [LARGE SCALE GENOMIC DNA]</scope>
    <source>
        <strain evidence="2">1-1 BBBD Race 1</strain>
    </source>
</reference>
<name>A0A180G9U7_PUCT1</name>
<proteinExistence type="predicted"/>
<gene>
    <name evidence="2" type="ORF">PTTG_06188</name>
</gene>
<sequence length="845" mass="89874">MPPGPPPPSTKPNRNLTSPQPVPPPVPPAARRTKSPPADHPAITDDRASNIAYAPSDTPYQAYHKDRVQSSPIHSSKKIIPMANRSTTNHQATDDFFTLTCRVGAKRDPPDYTPNGTAEDAPQESQLGPLQAPEGQSCRLFYEDSDGEDLASPSIEASHSANQNPPGPPDGGNLNATAANAPGPRPIQILHHVYMRTAAGQLAQAANARNPPAAAAKEWERVLPRGTAVLLTDIANSNWARFKLDAVDAVNKTIPLLGAHLKSLDAQGLLQWQGIIMKHATYSAKSNAMITTDADFAPFVSAVLENPLSKVQVKITMNDPRRAAQEQQQERAQQDTLAMSYGPEDTRLALERAQARLVVNPRADVNAARRLSILTDLTRHLIAKYGGNAESLRIQHPQDPSRSIRVNRECLHTWSRALLHNARGVDFDNPPPGPEFVVENVRVHTLADLAAQQSARLGRHRQDGPTGNSISPARPANPSPRGRASGPAVGNARPNPSCSPDGSTASPLASRGPIPHPAAAARVFLPAPGDRVFSAPRITSTGRVIPPRLVSNPSPTAPASVPVQAAETATASGPSPNQSDSPTPANGARHGVQMARGHESDELESLHPEDSSFRTAPNTRAPSPAGSEIEVLSGPPAGELRSPARKILRSPAGDGIAHTISRLNFGRPRSPPSSSPTRKLPTSRSDSLSSWISKSSPEDRLRLNALGTALTIEEFLSLCNFDKDDPVPRALINLAHIRRWDYFLDTTPADLRSLNFPLPIASQLMKGAQWLVATHTESATNPTNPQTPAPSSSSAAQSNIESATGPPVASGLGSPPSPSEELPSPSQPVDPEESPAQPMGPSPEI</sequence>
<feature type="region of interest" description="Disordered" evidence="1">
    <location>
        <begin position="660"/>
        <end position="693"/>
    </location>
</feature>
<feature type="region of interest" description="Disordered" evidence="1">
    <location>
        <begin position="1"/>
        <end position="76"/>
    </location>
</feature>
<feature type="compositionally biased region" description="Pro residues" evidence="1">
    <location>
        <begin position="1"/>
        <end position="10"/>
    </location>
</feature>
<feature type="compositionally biased region" description="Basic and acidic residues" evidence="1">
    <location>
        <begin position="596"/>
        <end position="612"/>
    </location>
</feature>
<dbReference type="EnsemblFungi" id="PTTG_06188-t43_1">
    <property type="protein sequence ID" value="PTTG_06188-t43_1-p1"/>
    <property type="gene ID" value="PTTG_06188"/>
</dbReference>
<accession>A0A180G9U7</accession>
<dbReference type="VEuPathDB" id="FungiDB:PTTG_06188"/>
<feature type="region of interest" description="Disordered" evidence="1">
    <location>
        <begin position="145"/>
        <end position="182"/>
    </location>
</feature>
<dbReference type="OrthoDB" id="2499248at2759"/>
<protein>
    <submittedName>
        <fullName evidence="2 3">Uncharacterized protein</fullName>
    </submittedName>
</protein>
<feature type="compositionally biased region" description="Polar residues" evidence="1">
    <location>
        <begin position="494"/>
        <end position="507"/>
    </location>
</feature>
<organism evidence="2">
    <name type="scientific">Puccinia triticina (isolate 1-1 / race 1 (BBBD))</name>
    <name type="common">Brown leaf rust fungus</name>
    <dbReference type="NCBI Taxonomy" id="630390"/>
    <lineage>
        <taxon>Eukaryota</taxon>
        <taxon>Fungi</taxon>
        <taxon>Dikarya</taxon>
        <taxon>Basidiomycota</taxon>
        <taxon>Pucciniomycotina</taxon>
        <taxon>Pucciniomycetes</taxon>
        <taxon>Pucciniales</taxon>
        <taxon>Pucciniaceae</taxon>
        <taxon>Puccinia</taxon>
    </lineage>
</organism>
<feature type="compositionally biased region" description="Low complexity" evidence="1">
    <location>
        <begin position="806"/>
        <end position="829"/>
    </location>
</feature>
<keyword evidence="4" id="KW-1185">Reference proteome</keyword>
<reference evidence="2" key="2">
    <citation type="submission" date="2016-05" db="EMBL/GenBank/DDBJ databases">
        <title>Comparative analysis highlights variable genome content of wheat rusts and divergence of the mating loci.</title>
        <authorList>
            <person name="Cuomo C.A."/>
            <person name="Bakkeren G."/>
            <person name="Szabo L."/>
            <person name="Khalil H."/>
            <person name="Joly D."/>
            <person name="Goldberg J."/>
            <person name="Young S."/>
            <person name="Zeng Q."/>
            <person name="Fellers J."/>
        </authorList>
    </citation>
    <scope>NUCLEOTIDE SEQUENCE [LARGE SCALE GENOMIC DNA]</scope>
    <source>
        <strain evidence="2">1-1 BBBD Race 1</strain>
    </source>
</reference>
<feature type="region of interest" description="Disordered" evidence="1">
    <location>
        <begin position="105"/>
        <end position="131"/>
    </location>
</feature>
<evidence type="ECO:0000313" key="4">
    <source>
        <dbReference type="Proteomes" id="UP000005240"/>
    </source>
</evidence>
<feature type="compositionally biased region" description="Low complexity" evidence="1">
    <location>
        <begin position="778"/>
        <end position="799"/>
    </location>
</feature>
<evidence type="ECO:0000256" key="1">
    <source>
        <dbReference type="SAM" id="MobiDB-lite"/>
    </source>
</evidence>
<feature type="compositionally biased region" description="Polar residues" evidence="1">
    <location>
        <begin position="567"/>
        <end position="584"/>
    </location>
</feature>
<evidence type="ECO:0000313" key="2">
    <source>
        <dbReference type="EMBL" id="OAV89457.1"/>
    </source>
</evidence>
<evidence type="ECO:0000313" key="3">
    <source>
        <dbReference type="EnsemblFungi" id="PTTG_06188-t43_1-p1"/>
    </source>
</evidence>
<reference evidence="3" key="4">
    <citation type="submission" date="2025-05" db="UniProtKB">
        <authorList>
            <consortium name="EnsemblFungi"/>
        </authorList>
    </citation>
    <scope>IDENTIFICATION</scope>
    <source>
        <strain evidence="3">isolate 1-1 / race 1 (BBBD)</strain>
    </source>
</reference>
<dbReference type="AlphaFoldDB" id="A0A180G9U7"/>
<reference evidence="3 4" key="3">
    <citation type="journal article" date="2017" name="G3 (Bethesda)">
        <title>Comparative analysis highlights variable genome content of wheat rusts and divergence of the mating loci.</title>
        <authorList>
            <person name="Cuomo C.A."/>
            <person name="Bakkeren G."/>
            <person name="Khalil H.B."/>
            <person name="Panwar V."/>
            <person name="Joly D."/>
            <person name="Linning R."/>
            <person name="Sakthikumar S."/>
            <person name="Song X."/>
            <person name="Adiconis X."/>
            <person name="Fan L."/>
            <person name="Goldberg J.M."/>
            <person name="Levin J.Z."/>
            <person name="Young S."/>
            <person name="Zeng Q."/>
            <person name="Anikster Y."/>
            <person name="Bruce M."/>
            <person name="Wang M."/>
            <person name="Yin C."/>
            <person name="McCallum B."/>
            <person name="Szabo L.J."/>
            <person name="Hulbert S."/>
            <person name="Chen X."/>
            <person name="Fellers J.P."/>
        </authorList>
    </citation>
    <scope>NUCLEOTIDE SEQUENCE</scope>
    <source>
        <strain evidence="4">Isolate 1-1 / race 1 (BBBD)</strain>
        <strain evidence="3">isolate 1-1 / race 1 (BBBD)</strain>
    </source>
</reference>
<feature type="compositionally biased region" description="Low complexity" evidence="1">
    <location>
        <begin position="675"/>
        <end position="693"/>
    </location>
</feature>
<dbReference type="EMBL" id="ADAS02000127">
    <property type="protein sequence ID" value="OAV89457.1"/>
    <property type="molecule type" value="Genomic_DNA"/>
</dbReference>
<dbReference type="Proteomes" id="UP000005240">
    <property type="component" value="Unassembled WGS sequence"/>
</dbReference>
<feature type="region of interest" description="Disordered" evidence="1">
    <location>
        <begin position="777"/>
        <end position="845"/>
    </location>
</feature>